<accession>A0A854QRF7</accession>
<comment type="subcellular location">
    <subcellularLocation>
        <location evidence="1">Nucleus</location>
    </subcellularLocation>
</comment>
<feature type="compositionally biased region" description="Polar residues" evidence="4">
    <location>
        <begin position="1"/>
        <end position="11"/>
    </location>
</feature>
<feature type="compositionally biased region" description="Basic and acidic residues" evidence="4">
    <location>
        <begin position="36"/>
        <end position="48"/>
    </location>
</feature>
<feature type="region of interest" description="Disordered" evidence="4">
    <location>
        <begin position="167"/>
        <end position="215"/>
    </location>
</feature>
<feature type="compositionally biased region" description="Polar residues" evidence="4">
    <location>
        <begin position="492"/>
        <end position="501"/>
    </location>
</feature>
<feature type="compositionally biased region" description="Polar residues" evidence="4">
    <location>
        <begin position="243"/>
        <end position="261"/>
    </location>
</feature>
<dbReference type="InterPro" id="IPR007219">
    <property type="entry name" value="XnlR_reg_dom"/>
</dbReference>
<gene>
    <name evidence="6" type="ORF">C361_00288</name>
</gene>
<dbReference type="GO" id="GO:0008270">
    <property type="term" value="F:zinc ion binding"/>
    <property type="evidence" value="ECO:0007669"/>
    <property type="project" value="InterPro"/>
</dbReference>
<feature type="region of interest" description="Disordered" evidence="4">
    <location>
        <begin position="417"/>
        <end position="456"/>
    </location>
</feature>
<dbReference type="Pfam" id="PF00172">
    <property type="entry name" value="Zn_clus"/>
    <property type="match status" value="1"/>
</dbReference>
<feature type="region of interest" description="Disordered" evidence="4">
    <location>
        <begin position="492"/>
        <end position="521"/>
    </location>
</feature>
<dbReference type="CDD" id="cd00067">
    <property type="entry name" value="GAL4"/>
    <property type="match status" value="1"/>
</dbReference>
<evidence type="ECO:0000256" key="1">
    <source>
        <dbReference type="ARBA" id="ARBA00004123"/>
    </source>
</evidence>
<feature type="compositionally biased region" description="Polar residues" evidence="4">
    <location>
        <begin position="442"/>
        <end position="455"/>
    </location>
</feature>
<protein>
    <recommendedName>
        <fullName evidence="5">Zn(2)-C6 fungal-type domain-containing protein</fullName>
    </recommendedName>
</protein>
<feature type="region of interest" description="Disordered" evidence="4">
    <location>
        <begin position="1074"/>
        <end position="1110"/>
    </location>
</feature>
<keyword evidence="3" id="KW-0539">Nucleus</keyword>
<evidence type="ECO:0000259" key="5">
    <source>
        <dbReference type="PROSITE" id="PS50048"/>
    </source>
</evidence>
<dbReference type="InterPro" id="IPR050613">
    <property type="entry name" value="Sec_Metabolite_Reg"/>
</dbReference>
<organism evidence="6 7">
    <name type="scientific">Cryptococcus neoformans Tu259-1</name>
    <dbReference type="NCBI Taxonomy" id="1230072"/>
    <lineage>
        <taxon>Eukaryota</taxon>
        <taxon>Fungi</taxon>
        <taxon>Dikarya</taxon>
        <taxon>Basidiomycota</taxon>
        <taxon>Agaricomycotina</taxon>
        <taxon>Tremellomycetes</taxon>
        <taxon>Tremellales</taxon>
        <taxon>Cryptococcaceae</taxon>
        <taxon>Cryptococcus</taxon>
        <taxon>Cryptococcus neoformans species complex</taxon>
    </lineage>
</organism>
<dbReference type="AlphaFoldDB" id="A0A854QRF7"/>
<evidence type="ECO:0000256" key="3">
    <source>
        <dbReference type="ARBA" id="ARBA00023242"/>
    </source>
</evidence>
<dbReference type="EMBL" id="AMKT01000007">
    <property type="protein sequence ID" value="OXG29854.1"/>
    <property type="molecule type" value="Genomic_DNA"/>
</dbReference>
<dbReference type="Proteomes" id="UP000199727">
    <property type="component" value="Unassembled WGS sequence"/>
</dbReference>
<dbReference type="PROSITE" id="PS00463">
    <property type="entry name" value="ZN2_CY6_FUNGAL_1"/>
    <property type="match status" value="1"/>
</dbReference>
<feature type="region of interest" description="Disordered" evidence="4">
    <location>
        <begin position="238"/>
        <end position="265"/>
    </location>
</feature>
<feature type="compositionally biased region" description="Polar residues" evidence="4">
    <location>
        <begin position="101"/>
        <end position="137"/>
    </location>
</feature>
<feature type="compositionally biased region" description="Polar residues" evidence="4">
    <location>
        <begin position="171"/>
        <end position="194"/>
    </location>
</feature>
<dbReference type="InterPro" id="IPR001138">
    <property type="entry name" value="Zn2Cys6_DnaBD"/>
</dbReference>
<feature type="compositionally biased region" description="Polar residues" evidence="4">
    <location>
        <begin position="1089"/>
        <end position="1110"/>
    </location>
</feature>
<dbReference type="GO" id="GO:0000981">
    <property type="term" value="F:DNA-binding transcription factor activity, RNA polymerase II-specific"/>
    <property type="evidence" value="ECO:0007669"/>
    <property type="project" value="InterPro"/>
</dbReference>
<dbReference type="PROSITE" id="PS50048">
    <property type="entry name" value="ZN2_CY6_FUNGAL_2"/>
    <property type="match status" value="1"/>
</dbReference>
<dbReference type="GO" id="GO:0005634">
    <property type="term" value="C:nucleus"/>
    <property type="evidence" value="ECO:0007669"/>
    <property type="project" value="UniProtKB-SubCell"/>
</dbReference>
<proteinExistence type="predicted"/>
<evidence type="ECO:0000313" key="7">
    <source>
        <dbReference type="Proteomes" id="UP000199727"/>
    </source>
</evidence>
<dbReference type="SUPFAM" id="SSF57701">
    <property type="entry name" value="Zn2/Cys6 DNA-binding domain"/>
    <property type="match status" value="1"/>
</dbReference>
<name>A0A854QRF7_CRYNE</name>
<comment type="caution">
    <text evidence="6">The sequence shown here is derived from an EMBL/GenBank/DDBJ whole genome shotgun (WGS) entry which is preliminary data.</text>
</comment>
<dbReference type="SMART" id="SM00066">
    <property type="entry name" value="GAL4"/>
    <property type="match status" value="1"/>
</dbReference>
<dbReference type="Pfam" id="PF04082">
    <property type="entry name" value="Fungal_trans"/>
    <property type="match status" value="1"/>
</dbReference>
<reference evidence="6 7" key="1">
    <citation type="submission" date="2017-06" db="EMBL/GenBank/DDBJ databases">
        <title>Global population genomics of the pathogenic fungus Cryptococcus neoformans var. grubii.</title>
        <authorList>
            <person name="Cuomo C."/>
            <person name="Litvintseva A."/>
            <person name="Chen Y."/>
            <person name="Young S."/>
            <person name="Zeng Q."/>
            <person name="Chapman S."/>
            <person name="Gujja S."/>
            <person name="Saif S."/>
            <person name="Birren B."/>
        </authorList>
    </citation>
    <scope>NUCLEOTIDE SEQUENCE [LARGE SCALE GENOMIC DNA]</scope>
    <source>
        <strain evidence="6 7">Tu259-1</strain>
    </source>
</reference>
<dbReference type="PANTHER" id="PTHR31001">
    <property type="entry name" value="UNCHARACTERIZED TRANSCRIPTIONAL REGULATORY PROTEIN"/>
    <property type="match status" value="1"/>
</dbReference>
<feature type="compositionally biased region" description="Polar residues" evidence="4">
    <location>
        <begin position="289"/>
        <end position="300"/>
    </location>
</feature>
<keyword evidence="2" id="KW-0479">Metal-binding</keyword>
<evidence type="ECO:0000256" key="4">
    <source>
        <dbReference type="SAM" id="MobiDB-lite"/>
    </source>
</evidence>
<dbReference type="InterPro" id="IPR036864">
    <property type="entry name" value="Zn2-C6_fun-type_DNA-bd_sf"/>
</dbReference>
<dbReference type="CDD" id="cd12148">
    <property type="entry name" value="fungal_TF_MHR"/>
    <property type="match status" value="1"/>
</dbReference>
<dbReference type="Gene3D" id="4.10.240.10">
    <property type="entry name" value="Zn(2)-C6 fungal-type DNA-binding domain"/>
    <property type="match status" value="1"/>
</dbReference>
<evidence type="ECO:0000256" key="2">
    <source>
        <dbReference type="ARBA" id="ARBA00022723"/>
    </source>
</evidence>
<feature type="region of interest" description="Disordered" evidence="4">
    <location>
        <begin position="93"/>
        <end position="155"/>
    </location>
</feature>
<feature type="domain" description="Zn(2)-C6 fungal-type" evidence="5">
    <location>
        <begin position="351"/>
        <end position="382"/>
    </location>
</feature>
<feature type="region of interest" description="Disordered" evidence="4">
    <location>
        <begin position="1163"/>
        <end position="1183"/>
    </location>
</feature>
<dbReference type="GO" id="GO:0006351">
    <property type="term" value="P:DNA-templated transcription"/>
    <property type="evidence" value="ECO:0007669"/>
    <property type="project" value="InterPro"/>
</dbReference>
<dbReference type="GO" id="GO:0003677">
    <property type="term" value="F:DNA binding"/>
    <property type="evidence" value="ECO:0007669"/>
    <property type="project" value="InterPro"/>
</dbReference>
<evidence type="ECO:0000313" key="6">
    <source>
        <dbReference type="EMBL" id="OXG29854.1"/>
    </source>
</evidence>
<dbReference type="OrthoDB" id="2269373at2759"/>
<dbReference type="SMART" id="SM00906">
    <property type="entry name" value="Fungal_trans"/>
    <property type="match status" value="1"/>
</dbReference>
<feature type="region of interest" description="Disordered" evidence="4">
    <location>
        <begin position="286"/>
        <end position="316"/>
    </location>
</feature>
<feature type="region of interest" description="Disordered" evidence="4">
    <location>
        <begin position="1"/>
        <end position="55"/>
    </location>
</feature>
<sequence>MNDQSYPTGSNVEDHRRGFLSSSLGGRPSEEGVDGGSDRVRRENEHPPTIDQHSLPAQYKYNLHHCQGGSSPVTAFFPQPVLQPSYNIHPMHLSGQPAGYDSSNASFPGNSQSMPYSQGRPSQPRQVLSEGTPNVTPFMQPVSGRSKNKPPLHEVSESFTVSQGIIPPHAQASQSPGGPIGTRTSVKNSRNESMPLNKAYGHVPHVQLPSSDRNAVGMTYRGPNIAYTQNVPNLSDSGLIAGSLTTDENQPGSQSGTSDGVSTAVRGDNMAPVKQQSEEPLLSWDELSQAASRPTSSSQKDLLGKGSPDFQSKLDPLMDRGDELIESIEENKNPDEKVDHRKRKRNRTIRSCVPCHNHKRKCDRKRPCGRCIALGLTGSCVYEIDEQRDMNDPEVAESERLRRRVAELEQVVRELRQKAPSRNANVSSASATTSLHPAPPASTASGVNAASSMSDSDGIKRRVIVDRFARFKMGEAQAAENVAGMGYVASEASSQNGPQHMQNEEGLDEDYRGEPYSTHSPPDEEMVYDSGGRQVFLGSSTGKSMLRQLRELAASTEDEKLFSIPEDVAFTGVFPNLRKTFPFTTIWSHENFCAEIIGLLPNQEQSEILWNAWTDGYQAYFSPFHLPTVRSEYAKFFAKSTEDKLNTPLSSLAVFLMVCALGSLLRATAAEILGHPDPEVTVNARSKGEVPRDLKDLTSSRLQSELYLSAAYHALRLCSFMANPTVPVLQCELLIQVYLLASERAADAWAIGGNMIKQAIALGLHKDPLSLDPNISMRDAEVRRRLWWSIAGFDTMLAIFFGRPSGITYYTTNFPQDRSDDNLSDAPGSARQLLPPSNVLASETTDQTYHTAYYQLTIPSFELLEGIFHVDRQFSRSALYGWFSPPPSSMDAGGSKRHTYRHAIRLAEDIRQWYGHLPKGMRVDKEDTAESLSESRPKKQVVQTLGLCIKTWTLIMVIHRPYLRLDPAANQESTEFCSQSAHMVLKAFRAMAVTPLSWMFWTMSYRAFQAGAVCAFLALRQPGTALAAKCIDDLRGAIALFEDRLSTWCSTHPVQNDLRQGLIQLEKLVTVATAQRSDTPQHAPAPSYGTDNSLTFGNSQAFSRPPSESNYHLVSQAHDVPTLNKPTHASNSNSPLPLEGDGAGMFHGPGGIPYHSESLGMSKNGGTPFYSQHPEQAESLSTSLSGDFNGPSPLALSRFWASMFGIRMDDKNETSSPDMAWS</sequence>
<dbReference type="PANTHER" id="PTHR31001:SF81">
    <property type="entry name" value="ZN(II)2CYS6 TRANSCRIPTION FACTOR"/>
    <property type="match status" value="1"/>
</dbReference>